<comment type="caution">
    <text evidence="3">The sequence shown here is derived from an EMBL/GenBank/DDBJ whole genome shotgun (WGS) entry which is preliminary data.</text>
</comment>
<evidence type="ECO:0000256" key="2">
    <source>
        <dbReference type="SAM" id="SignalP"/>
    </source>
</evidence>
<evidence type="ECO:0000313" key="3">
    <source>
        <dbReference type="EMBL" id="NNM72113.1"/>
    </source>
</evidence>
<feature type="region of interest" description="Disordered" evidence="1">
    <location>
        <begin position="29"/>
        <end position="130"/>
    </location>
</feature>
<accession>A0A849IDZ4</accession>
<proteinExistence type="predicted"/>
<feature type="signal peptide" evidence="2">
    <location>
        <begin position="1"/>
        <end position="24"/>
    </location>
</feature>
<dbReference type="EMBL" id="JABEPP010000002">
    <property type="protein sequence ID" value="NNM72113.1"/>
    <property type="molecule type" value="Genomic_DNA"/>
</dbReference>
<evidence type="ECO:0000256" key="1">
    <source>
        <dbReference type="SAM" id="MobiDB-lite"/>
    </source>
</evidence>
<feature type="chain" id="PRO_5032538194" description="Translation initiation factor IF-2" evidence="2">
    <location>
        <begin position="25"/>
        <end position="130"/>
    </location>
</feature>
<feature type="compositionally biased region" description="Low complexity" evidence="1">
    <location>
        <begin position="61"/>
        <end position="72"/>
    </location>
</feature>
<gene>
    <name evidence="3" type="ORF">HJG44_06855</name>
</gene>
<keyword evidence="4" id="KW-1185">Reference proteome</keyword>
<organism evidence="3 4">
    <name type="scientific">Enterovirga aerilata</name>
    <dbReference type="NCBI Taxonomy" id="2730920"/>
    <lineage>
        <taxon>Bacteria</taxon>
        <taxon>Pseudomonadati</taxon>
        <taxon>Pseudomonadota</taxon>
        <taxon>Alphaproteobacteria</taxon>
        <taxon>Hyphomicrobiales</taxon>
        <taxon>Methylobacteriaceae</taxon>
        <taxon>Enterovirga</taxon>
    </lineage>
</organism>
<protein>
    <recommendedName>
        <fullName evidence="5">Translation initiation factor IF-2</fullName>
    </recommendedName>
</protein>
<evidence type="ECO:0000313" key="4">
    <source>
        <dbReference type="Proteomes" id="UP000564885"/>
    </source>
</evidence>
<sequence length="130" mass="13447">MTVRHNLALAAAAGALLLAGAAQAQYALTPGAVPPPPSLRESTRPADGKAPQRGTRRPAEGEAGAAAESRASAPRRKLRAPSAAAEDGGYAGRIDSRPPRSQPGRFELEDDPRAVTPTFNNGRPGVGMRF</sequence>
<dbReference type="AlphaFoldDB" id="A0A849IDZ4"/>
<dbReference type="RefSeq" id="WP_171217614.1">
    <property type="nucleotide sequence ID" value="NZ_JABEPP010000002.1"/>
</dbReference>
<keyword evidence="2" id="KW-0732">Signal</keyword>
<dbReference type="Proteomes" id="UP000564885">
    <property type="component" value="Unassembled WGS sequence"/>
</dbReference>
<reference evidence="3 4" key="1">
    <citation type="submission" date="2020-04" db="EMBL/GenBank/DDBJ databases">
        <title>Enterovirga sp. isolate from soil.</title>
        <authorList>
            <person name="Chea S."/>
            <person name="Kim D.-U."/>
        </authorList>
    </citation>
    <scope>NUCLEOTIDE SEQUENCE [LARGE SCALE GENOMIC DNA]</scope>
    <source>
        <strain evidence="3 4">DB1703</strain>
    </source>
</reference>
<evidence type="ECO:0008006" key="5">
    <source>
        <dbReference type="Google" id="ProtNLM"/>
    </source>
</evidence>
<name>A0A849IDZ4_9HYPH</name>